<proteinExistence type="predicted"/>
<organism evidence="1">
    <name type="scientific">Utricularia reniformis</name>
    <dbReference type="NCBI Taxonomy" id="192314"/>
    <lineage>
        <taxon>Eukaryota</taxon>
        <taxon>Viridiplantae</taxon>
        <taxon>Streptophyta</taxon>
        <taxon>Embryophyta</taxon>
        <taxon>Tracheophyta</taxon>
        <taxon>Spermatophyta</taxon>
        <taxon>Magnoliopsida</taxon>
        <taxon>eudicotyledons</taxon>
        <taxon>Gunneridae</taxon>
        <taxon>Pentapetalae</taxon>
        <taxon>asterids</taxon>
        <taxon>lamiids</taxon>
        <taxon>Lamiales</taxon>
        <taxon>Lentibulariaceae</taxon>
        <taxon>Utricularia</taxon>
    </lineage>
</organism>
<dbReference type="EMBL" id="KY774314">
    <property type="protein sequence ID" value="ART31155.1"/>
    <property type="molecule type" value="Genomic_DNA"/>
</dbReference>
<sequence>MEVLQTEHSLTKWNITRWFGTRLSYHAYWHWSYSIESRIPGLGRDNNKFTG</sequence>
<name>A0A1Y0B120_9LAMI</name>
<reference evidence="1" key="1">
    <citation type="submission" date="2017-03" db="EMBL/GenBank/DDBJ databases">
        <title>The mitochondrial genome of the carnivorous plant Utricularia reniformis (Lentibulariaceae): structure, comparative analysis and evolutionary landmarks.</title>
        <authorList>
            <person name="Silva S.R."/>
            <person name="Alvarenga D.O."/>
            <person name="Michael T.P."/>
            <person name="Miranda V.F.O."/>
            <person name="Varani A.M."/>
        </authorList>
    </citation>
    <scope>NUCLEOTIDE SEQUENCE</scope>
</reference>
<keyword evidence="1" id="KW-0496">Mitochondrion</keyword>
<gene>
    <name evidence="1" type="ORF">AEK19_MT0931</name>
</gene>
<geneLocation type="mitochondrion" evidence="1"/>
<evidence type="ECO:0000313" key="1">
    <source>
        <dbReference type="EMBL" id="ART31155.1"/>
    </source>
</evidence>
<accession>A0A1Y0B120</accession>
<protein>
    <submittedName>
        <fullName evidence="1">Uncharacterized protein</fullName>
    </submittedName>
</protein>
<dbReference type="AlphaFoldDB" id="A0A1Y0B120"/>